<dbReference type="EMBL" id="AP023343">
    <property type="protein sequence ID" value="BCI87014.1"/>
    <property type="molecule type" value="Genomic_DNA"/>
</dbReference>
<dbReference type="GO" id="GO:0008610">
    <property type="term" value="P:lipid biosynthetic process"/>
    <property type="evidence" value="ECO:0007669"/>
    <property type="project" value="UniProtKB-ARBA"/>
</dbReference>
<proteinExistence type="predicted"/>
<dbReference type="InterPro" id="IPR023213">
    <property type="entry name" value="CAT-like_dom_sf"/>
</dbReference>
<dbReference type="InterPro" id="IPR001242">
    <property type="entry name" value="Condensation_dom"/>
</dbReference>
<dbReference type="SUPFAM" id="SSF52777">
    <property type="entry name" value="CoA-dependent acyltransferases"/>
    <property type="match status" value="2"/>
</dbReference>
<name>A0A7G1I999_MYCKA</name>
<protein>
    <recommendedName>
        <fullName evidence="1">Condensation domain-containing protein</fullName>
    </recommendedName>
</protein>
<evidence type="ECO:0000313" key="2">
    <source>
        <dbReference type="EMBL" id="BCI87014.1"/>
    </source>
</evidence>
<sequence length="244" mass="26407">MIFTAHHIVMDGWSLGVFFTELLAVYRAGGSAAALPNPRPYRDYISWLAQQDTGAAMTRWTDYLSGASGPLMVADGTLAAREAVPEKVELLLAAADTGRLRNWAARNGLTLNTAVLFAWAVVLSRLTDRRDVVFGTVVSGRPQHLAGVEGMVGLFINTVPVVHQVSGTAPVVEQCARLQRETSAMRDIGYLGLSELQRAHGRGALFDSLFVFENAPVEHAIRPVTTPDGACFSPVDMDSLTHYP</sequence>
<dbReference type="Gene3D" id="3.30.559.10">
    <property type="entry name" value="Chloramphenicol acetyltransferase-like domain"/>
    <property type="match status" value="1"/>
</dbReference>
<dbReference type="GO" id="GO:0003824">
    <property type="term" value="F:catalytic activity"/>
    <property type="evidence" value="ECO:0007669"/>
    <property type="project" value="InterPro"/>
</dbReference>
<feature type="domain" description="Condensation" evidence="1">
    <location>
        <begin position="2"/>
        <end position="220"/>
    </location>
</feature>
<dbReference type="Gene3D" id="3.30.559.30">
    <property type="entry name" value="Nonribosomal peptide synthetase, condensation domain"/>
    <property type="match status" value="1"/>
</dbReference>
<keyword evidence="3" id="KW-1185">Reference proteome</keyword>
<dbReference type="Pfam" id="PF00668">
    <property type="entry name" value="Condensation"/>
    <property type="match status" value="1"/>
</dbReference>
<dbReference type="Proteomes" id="UP000516380">
    <property type="component" value="Chromosome"/>
</dbReference>
<evidence type="ECO:0000259" key="1">
    <source>
        <dbReference type="Pfam" id="PF00668"/>
    </source>
</evidence>
<accession>A0A7G1I999</accession>
<dbReference type="PANTHER" id="PTHR45398">
    <property type="match status" value="1"/>
</dbReference>
<reference evidence="2 3" key="1">
    <citation type="submission" date="2020-07" db="EMBL/GenBank/DDBJ databases">
        <title>Mycobacterium kansasii (former subtype) with zoonotic potential isolated from diseased indoor pet cat, Japan.</title>
        <authorList>
            <person name="Fukano H."/>
            <person name="Terazono T."/>
            <person name="Hoshino Y."/>
        </authorList>
    </citation>
    <scope>NUCLEOTIDE SEQUENCE [LARGE SCALE GENOMIC DNA]</scope>
    <source>
        <strain evidence="2 3">Kuro-I</strain>
    </source>
</reference>
<gene>
    <name evidence="2" type="ORF">NIIDMKKI_22200</name>
</gene>
<dbReference type="AlphaFoldDB" id="A0A7G1I999"/>
<evidence type="ECO:0000313" key="3">
    <source>
        <dbReference type="Proteomes" id="UP000516380"/>
    </source>
</evidence>
<dbReference type="PANTHER" id="PTHR45398:SF1">
    <property type="entry name" value="ENZYME, PUTATIVE (JCVI)-RELATED"/>
    <property type="match status" value="1"/>
</dbReference>
<organism evidence="2 3">
    <name type="scientific">Mycobacterium kansasii</name>
    <dbReference type="NCBI Taxonomy" id="1768"/>
    <lineage>
        <taxon>Bacteria</taxon>
        <taxon>Bacillati</taxon>
        <taxon>Actinomycetota</taxon>
        <taxon>Actinomycetes</taxon>
        <taxon>Mycobacteriales</taxon>
        <taxon>Mycobacteriaceae</taxon>
        <taxon>Mycobacterium</taxon>
    </lineage>
</organism>